<dbReference type="AlphaFoldDB" id="A0A1B1AFD8"/>
<dbReference type="EMBL" id="CP013244">
    <property type="protein sequence ID" value="ANP45283.1"/>
    <property type="molecule type" value="Genomic_DNA"/>
</dbReference>
<evidence type="ECO:0000313" key="2">
    <source>
        <dbReference type="EMBL" id="ANP45283.1"/>
    </source>
</evidence>
<feature type="chain" id="PRO_5008518699" evidence="1">
    <location>
        <begin position="21"/>
        <end position="128"/>
    </location>
</feature>
<evidence type="ECO:0000256" key="1">
    <source>
        <dbReference type="SAM" id="SignalP"/>
    </source>
</evidence>
<dbReference type="KEGG" id="cbot:ATE48_04840"/>
<dbReference type="RefSeq" id="WP_066768333.1">
    <property type="nucleotide sequence ID" value="NZ_CP013244.1"/>
</dbReference>
<dbReference type="Proteomes" id="UP000092498">
    <property type="component" value="Chromosome"/>
</dbReference>
<sequence length="128" mass="13327">MLTCLALVLAVGATELPSLAAEVESEARTLSAQTEITAEFLAGIEDFSVDAESLSASLRQLGVEQDLPCIFHGIAEDARVRATELQAADTPAARETAFTNLRVLLDDAILIAPMAATAAADRAVAATE</sequence>
<proteinExistence type="predicted"/>
<feature type="signal peptide" evidence="1">
    <location>
        <begin position="1"/>
        <end position="20"/>
    </location>
</feature>
<accession>A0A1B1AFD8</accession>
<name>A0A1B1AFD8_9PROT</name>
<dbReference type="OrthoDB" id="7632609at2"/>
<protein>
    <submittedName>
        <fullName evidence="2">Uncharacterized protein</fullName>
    </submittedName>
</protein>
<keyword evidence="1" id="KW-0732">Signal</keyword>
<keyword evidence="3" id="KW-1185">Reference proteome</keyword>
<evidence type="ECO:0000313" key="3">
    <source>
        <dbReference type="Proteomes" id="UP000092498"/>
    </source>
</evidence>
<gene>
    <name evidence="2" type="ORF">ATE48_04840</name>
</gene>
<reference evidence="2 3" key="1">
    <citation type="submission" date="2015-11" db="EMBL/GenBank/DDBJ databases">
        <title>Whole-Genome Sequence of Candidatus Oderbacter manganicum from the National Park Lower Oder Valley, Germany.</title>
        <authorList>
            <person name="Braun B."/>
            <person name="Liere K."/>
            <person name="Szewzyk U."/>
        </authorList>
    </citation>
    <scope>NUCLEOTIDE SEQUENCE [LARGE SCALE GENOMIC DNA]</scope>
    <source>
        <strain evidence="2 3">OTSz_A_272</strain>
    </source>
</reference>
<dbReference type="InParanoid" id="A0A1B1AFD8"/>
<dbReference type="STRING" id="1759059.ATE48_04840"/>
<organism evidence="2 3">
    <name type="scientific">Candidatus Viadribacter manganicus</name>
    <dbReference type="NCBI Taxonomy" id="1759059"/>
    <lineage>
        <taxon>Bacteria</taxon>
        <taxon>Pseudomonadati</taxon>
        <taxon>Pseudomonadota</taxon>
        <taxon>Alphaproteobacteria</taxon>
        <taxon>Hyphomonadales</taxon>
        <taxon>Hyphomonadaceae</taxon>
        <taxon>Candidatus Viadribacter</taxon>
    </lineage>
</organism>